<dbReference type="GO" id="GO:0005524">
    <property type="term" value="F:ATP binding"/>
    <property type="evidence" value="ECO:0007669"/>
    <property type="project" value="UniProtKB-KW"/>
</dbReference>
<dbReference type="EMBL" id="CP015629">
    <property type="protein sequence ID" value="ANF33832.1"/>
    <property type="molecule type" value="Genomic_DNA"/>
</dbReference>
<dbReference type="UniPathway" id="UPA00109">
    <property type="reaction ID" value="UER00188"/>
</dbReference>
<dbReference type="NCBIfam" id="TIGR01064">
    <property type="entry name" value="pyruv_kin"/>
    <property type="match status" value="1"/>
</dbReference>
<keyword evidence="13 16" id="KW-0324">Glycolysis</keyword>
<keyword evidence="7 16" id="KW-0808">Transferase</keyword>
<dbReference type="InterPro" id="IPR001697">
    <property type="entry name" value="Pyr_Knase"/>
</dbReference>
<evidence type="ECO:0000256" key="4">
    <source>
        <dbReference type="ARBA" id="ARBA00008663"/>
    </source>
</evidence>
<dbReference type="RefSeq" id="WP_119024125.1">
    <property type="nucleotide sequence ID" value="NZ_CP015629.1"/>
</dbReference>
<gene>
    <name evidence="19" type="ORF">A7978_01705</name>
</gene>
<dbReference type="GO" id="GO:0004743">
    <property type="term" value="F:pyruvate kinase activity"/>
    <property type="evidence" value="ECO:0007669"/>
    <property type="project" value="UniProtKB-UniRule"/>
</dbReference>
<dbReference type="NCBIfam" id="NF004491">
    <property type="entry name" value="PRK05826.1"/>
    <property type="match status" value="1"/>
</dbReference>
<dbReference type="InterPro" id="IPR015795">
    <property type="entry name" value="Pyrv_Knase_C"/>
</dbReference>
<keyword evidence="8" id="KW-0479">Metal-binding</keyword>
<comment type="catalytic activity">
    <reaction evidence="16">
        <text>pyruvate + ATP = phosphoenolpyruvate + ADP + H(+)</text>
        <dbReference type="Rhea" id="RHEA:18157"/>
        <dbReference type="ChEBI" id="CHEBI:15361"/>
        <dbReference type="ChEBI" id="CHEBI:15378"/>
        <dbReference type="ChEBI" id="CHEBI:30616"/>
        <dbReference type="ChEBI" id="CHEBI:58702"/>
        <dbReference type="ChEBI" id="CHEBI:456216"/>
        <dbReference type="EC" id="2.7.1.40"/>
    </reaction>
</comment>
<feature type="domain" description="Pyruvate kinase barrel" evidence="17">
    <location>
        <begin position="4"/>
        <end position="319"/>
    </location>
</feature>
<dbReference type="Pfam" id="PF02887">
    <property type="entry name" value="PK_C"/>
    <property type="match status" value="1"/>
</dbReference>
<dbReference type="GO" id="GO:0000287">
    <property type="term" value="F:magnesium ion binding"/>
    <property type="evidence" value="ECO:0007669"/>
    <property type="project" value="UniProtKB-UniRule"/>
</dbReference>
<dbReference type="InterPro" id="IPR015813">
    <property type="entry name" value="Pyrv/PenolPyrv_kinase-like_dom"/>
</dbReference>
<keyword evidence="12 16" id="KW-0460">Magnesium</keyword>
<evidence type="ECO:0000256" key="1">
    <source>
        <dbReference type="ARBA" id="ARBA00001946"/>
    </source>
</evidence>
<evidence type="ECO:0000256" key="13">
    <source>
        <dbReference type="ARBA" id="ARBA00023152"/>
    </source>
</evidence>
<evidence type="ECO:0000256" key="12">
    <source>
        <dbReference type="ARBA" id="ARBA00022842"/>
    </source>
</evidence>
<keyword evidence="11" id="KW-0067">ATP-binding</keyword>
<evidence type="ECO:0000256" key="5">
    <source>
        <dbReference type="ARBA" id="ARBA00012142"/>
    </source>
</evidence>
<comment type="similarity">
    <text evidence="4 16">Belongs to the pyruvate kinase family.</text>
</comment>
<sequence length="477" mass="52981">MIQKLTKIVATISDLRCDPEHIKELYEAGVNVIRLNTAHQSHDDAIRVINNVRKVSNKIALMIDTKGPEVRTANIENPITVKIGDKIIISTSPINESNALQTNYDGFVNEVPNGSTILIDDGELEMTVIEKLTDRLICKVKNDGQIKNKKSINTPGISLKLQSVTEKDKGFIELAAKQNIDFIAHSFVRHAKDIQDVKDILNAAGNPDVKIIAKVENQEGIDNIEEIAKASYGIMVARGDMGVEIPAEDVPLAQIKITKTCIKYGVPVITATQMLHTMIENPRPTRAEVSDVANAILNGTDAIMLSGETAYGKYPIEAVKMMTKIAIEVEKYREKTLFQDEIFHSKRIIRNYIIKCAIDATKIMPVKAIIVDSLKGRTARIMATYRASVPLFITTNNERIARELSLSYGVYANLVDHNFKATTEFVVTSLEMLKTQKVVQDSDIVVIISGNPNRDTNKGTEFMEINTVEEAIKGHNR</sequence>
<evidence type="ECO:0000256" key="8">
    <source>
        <dbReference type="ARBA" id="ARBA00022723"/>
    </source>
</evidence>
<name>A0A172XB85_BORTU</name>
<evidence type="ECO:0000256" key="10">
    <source>
        <dbReference type="ARBA" id="ARBA00022777"/>
    </source>
</evidence>
<dbReference type="GO" id="GO:0030955">
    <property type="term" value="F:potassium ion binding"/>
    <property type="evidence" value="ECO:0007669"/>
    <property type="project" value="UniProtKB-UniRule"/>
</dbReference>
<comment type="cofactor">
    <cofactor evidence="2">
        <name>K(+)</name>
        <dbReference type="ChEBI" id="CHEBI:29103"/>
    </cofactor>
</comment>
<dbReference type="InterPro" id="IPR036918">
    <property type="entry name" value="Pyrv_Knase_C_sf"/>
</dbReference>
<dbReference type="EC" id="2.7.1.40" evidence="5 15"/>
<evidence type="ECO:0000256" key="9">
    <source>
        <dbReference type="ARBA" id="ARBA00022741"/>
    </source>
</evidence>
<proteinExistence type="inferred from homology"/>
<evidence type="ECO:0000256" key="7">
    <source>
        <dbReference type="ARBA" id="ARBA00022679"/>
    </source>
</evidence>
<keyword evidence="10 16" id="KW-0418">Kinase</keyword>
<keyword evidence="9" id="KW-0547">Nucleotide-binding</keyword>
<evidence type="ECO:0000256" key="14">
    <source>
        <dbReference type="ARBA" id="ARBA00023317"/>
    </source>
</evidence>
<evidence type="ECO:0000256" key="3">
    <source>
        <dbReference type="ARBA" id="ARBA00004997"/>
    </source>
</evidence>
<dbReference type="GO" id="GO:0016301">
    <property type="term" value="F:kinase activity"/>
    <property type="evidence" value="ECO:0007669"/>
    <property type="project" value="UniProtKB-KW"/>
</dbReference>
<dbReference type="Gene3D" id="3.20.20.60">
    <property type="entry name" value="Phosphoenolpyruvate-binding domains"/>
    <property type="match status" value="1"/>
</dbReference>
<comment type="pathway">
    <text evidence="3 16">Carbohydrate degradation; glycolysis; pyruvate from D-glyceraldehyde 3-phosphate: step 5/5.</text>
</comment>
<dbReference type="PROSITE" id="PS00110">
    <property type="entry name" value="PYRUVATE_KINASE"/>
    <property type="match status" value="1"/>
</dbReference>
<evidence type="ECO:0000256" key="11">
    <source>
        <dbReference type="ARBA" id="ARBA00022840"/>
    </source>
</evidence>
<dbReference type="SUPFAM" id="SSF50800">
    <property type="entry name" value="PK beta-barrel domain-like"/>
    <property type="match status" value="1"/>
</dbReference>
<dbReference type="InterPro" id="IPR011037">
    <property type="entry name" value="Pyrv_Knase-like_insert_dom_sf"/>
</dbReference>
<accession>A0A172XB85</accession>
<dbReference type="PRINTS" id="PR01050">
    <property type="entry name" value="PYRUVTKNASE"/>
</dbReference>
<evidence type="ECO:0000313" key="19">
    <source>
        <dbReference type="EMBL" id="ANF33832.1"/>
    </source>
</evidence>
<dbReference type="InterPro" id="IPR015806">
    <property type="entry name" value="Pyrv_Knase_insert_dom_sf"/>
</dbReference>
<evidence type="ECO:0000259" key="17">
    <source>
        <dbReference type="Pfam" id="PF00224"/>
    </source>
</evidence>
<dbReference type="AlphaFoldDB" id="A0A172XB85"/>
<dbReference type="SUPFAM" id="SSF51621">
    <property type="entry name" value="Phosphoenolpyruvate/pyruvate domain"/>
    <property type="match status" value="1"/>
</dbReference>
<reference evidence="19 20" key="1">
    <citation type="submission" date="2016-05" db="EMBL/GenBank/DDBJ databases">
        <title>Chromosome and linear plasmid sequence of a 2015 human isolate of tick-borne relapsing fever spirochete, Borrelia turicatae.</title>
        <authorList>
            <person name="Kingry L.C."/>
            <person name="Dhwani B."/>
            <person name="Replogle A."/>
            <person name="Sexton C."/>
            <person name="Rowe L."/>
            <person name="Stermole B.M."/>
            <person name="Christensen A.M."/>
            <person name="Schriefer M.E."/>
        </authorList>
    </citation>
    <scope>NUCLEOTIDE SEQUENCE [LARGE SCALE GENOMIC DNA]</scope>
    <source>
        <strain evidence="19 20">BTE5EL</strain>
    </source>
</reference>
<feature type="domain" description="Pyruvate kinase C-terminal" evidence="18">
    <location>
        <begin position="353"/>
        <end position="465"/>
    </location>
</feature>
<comment type="cofactor">
    <cofactor evidence="1">
        <name>Mg(2+)</name>
        <dbReference type="ChEBI" id="CHEBI:18420"/>
    </cofactor>
</comment>
<dbReference type="InterPro" id="IPR040442">
    <property type="entry name" value="Pyrv_kinase-like_dom_sf"/>
</dbReference>
<dbReference type="FunFam" id="2.40.33.10:FF:000001">
    <property type="entry name" value="Pyruvate kinase"/>
    <property type="match status" value="1"/>
</dbReference>
<evidence type="ECO:0000256" key="2">
    <source>
        <dbReference type="ARBA" id="ARBA00001958"/>
    </source>
</evidence>
<dbReference type="InterPro" id="IPR018209">
    <property type="entry name" value="Pyrv_Knase_AS"/>
</dbReference>
<protein>
    <recommendedName>
        <fullName evidence="6 15">Pyruvate kinase</fullName>
        <ecNumber evidence="5 15">2.7.1.40</ecNumber>
    </recommendedName>
</protein>
<evidence type="ECO:0000259" key="18">
    <source>
        <dbReference type="Pfam" id="PF02887"/>
    </source>
</evidence>
<dbReference type="SUPFAM" id="SSF52935">
    <property type="entry name" value="PK C-terminal domain-like"/>
    <property type="match status" value="1"/>
</dbReference>
<organism evidence="19 20">
    <name type="scientific">Borrelia turicatae</name>
    <dbReference type="NCBI Taxonomy" id="142"/>
    <lineage>
        <taxon>Bacteria</taxon>
        <taxon>Pseudomonadati</taxon>
        <taxon>Spirochaetota</taxon>
        <taxon>Spirochaetia</taxon>
        <taxon>Spirochaetales</taxon>
        <taxon>Borreliaceae</taxon>
        <taxon>Borrelia</taxon>
    </lineage>
</organism>
<dbReference type="Gene3D" id="3.40.1380.20">
    <property type="entry name" value="Pyruvate kinase, C-terminal domain"/>
    <property type="match status" value="1"/>
</dbReference>
<evidence type="ECO:0000256" key="15">
    <source>
        <dbReference type="NCBIfam" id="TIGR01064"/>
    </source>
</evidence>
<dbReference type="InterPro" id="IPR015793">
    <property type="entry name" value="Pyrv_Knase_brl"/>
</dbReference>
<evidence type="ECO:0000256" key="6">
    <source>
        <dbReference type="ARBA" id="ARBA00018587"/>
    </source>
</evidence>
<dbReference type="Pfam" id="PF00224">
    <property type="entry name" value="PK"/>
    <property type="match status" value="1"/>
</dbReference>
<dbReference type="FunFam" id="3.20.20.60:FF:000025">
    <property type="entry name" value="Pyruvate kinase"/>
    <property type="match status" value="1"/>
</dbReference>
<dbReference type="NCBIfam" id="NF004978">
    <property type="entry name" value="PRK06354.1"/>
    <property type="match status" value="1"/>
</dbReference>
<dbReference type="PANTHER" id="PTHR11817">
    <property type="entry name" value="PYRUVATE KINASE"/>
    <property type="match status" value="1"/>
</dbReference>
<dbReference type="Gene3D" id="2.40.33.10">
    <property type="entry name" value="PK beta-barrel domain-like"/>
    <property type="match status" value="1"/>
</dbReference>
<evidence type="ECO:0000313" key="20">
    <source>
        <dbReference type="Proteomes" id="UP000264231"/>
    </source>
</evidence>
<evidence type="ECO:0000256" key="16">
    <source>
        <dbReference type="RuleBase" id="RU000504"/>
    </source>
</evidence>
<keyword evidence="14 19" id="KW-0670">Pyruvate</keyword>
<dbReference type="Proteomes" id="UP000264231">
    <property type="component" value="Chromosome"/>
</dbReference>